<feature type="compositionally biased region" description="Low complexity" evidence="9">
    <location>
        <begin position="493"/>
        <end position="503"/>
    </location>
</feature>
<keyword evidence="4" id="KW-0747">Spliceosome</keyword>
<dbReference type="Gene3D" id="1.10.287.4070">
    <property type="match status" value="1"/>
</dbReference>
<dbReference type="FunFam" id="1.10.246.90:FF:000002">
    <property type="entry name" value="U4/U6 small nuclear ribonucleoprotein Prp31"/>
    <property type="match status" value="1"/>
</dbReference>
<proteinExistence type="inferred from homology"/>
<dbReference type="Proteomes" id="UP000803884">
    <property type="component" value="Unassembled WGS sequence"/>
</dbReference>
<sequence>MTTVAEDLLNDFESGDEGEDDQQNGELFADHGYSEEDGAFKPSAAPAGGHMELDGDEEQHEEADSNTAAPSHLNMEDAEDEEEAKARIEKLELSSVSDVRSVAGLMKQLEPVMERIEHYRTLPSEKQTTNIGSIEDNPEYKLLTQSNTLSTSIDSEIILVHKFIRDHYSVRFPELETLIQNPLDYAKAVAIIGNGPMDNIKTISENKDNLVGQTLRHVLDGPSVMVVTVEATNTRGEPLSETELATVMRACEMVLKLDRAKKLLTDYVRSRMNIFAPNLTTLIGSLTAAQLLNYAGGVTGLAKTPACNLAPLGSKKNTSAIGLATNTGIRHQGFLFNNEIIRAVPSDLKTQAMRILSAKVVLAARVDQAHEAPNGEQGLAFYDQVEKRINKLSEAPPNSGVRALPAPDEKPARKRGGRRARKAKEATAMTDLRKAQNRMAFGKEEAEVGYGAGDSTKGLGMIGAQDDGRIRSMQVDDKTRAKLSKKNPGWGGATPATSGTATSLRGFGGGLSNSTTLKNAGLRTAGVGSGTRTQVGNSGGTASTIAFTPVQGLELVDPKVREEMTRKRKADEDRWFRGGTFTQVGGSGTPAKTDAQGFKVPALPVKKQKQDG</sequence>
<dbReference type="PANTHER" id="PTHR13904:SF0">
    <property type="entry name" value="U4_U6 SMALL NUCLEAR RIBONUCLEOPROTEIN PRP31"/>
    <property type="match status" value="1"/>
</dbReference>
<dbReference type="EMBL" id="JAAQHG020000020">
    <property type="protein sequence ID" value="KAL1585258.1"/>
    <property type="molecule type" value="Genomic_DNA"/>
</dbReference>
<dbReference type="GO" id="GO:0000244">
    <property type="term" value="P:spliceosomal tri-snRNP complex assembly"/>
    <property type="evidence" value="ECO:0007669"/>
    <property type="project" value="InterPro"/>
</dbReference>
<dbReference type="GO" id="GO:0003723">
    <property type="term" value="F:RNA binding"/>
    <property type="evidence" value="ECO:0007669"/>
    <property type="project" value="UniProtKB-KW"/>
</dbReference>
<feature type="compositionally biased region" description="Basic and acidic residues" evidence="9">
    <location>
        <begin position="564"/>
        <end position="576"/>
    </location>
</feature>
<keyword evidence="6" id="KW-0508">mRNA splicing</keyword>
<dbReference type="InterPro" id="IPR042239">
    <property type="entry name" value="Nop_C"/>
</dbReference>
<feature type="domain" description="Nop" evidence="10">
    <location>
        <begin position="275"/>
        <end position="394"/>
    </location>
</feature>
<dbReference type="Pfam" id="PF01798">
    <property type="entry name" value="Nop"/>
    <property type="match status" value="1"/>
</dbReference>
<evidence type="ECO:0000256" key="4">
    <source>
        <dbReference type="ARBA" id="ARBA00022728"/>
    </source>
</evidence>
<dbReference type="AlphaFoldDB" id="A0AB34KPV4"/>
<comment type="similarity">
    <text evidence="2">Belongs to the PRP31 family.</text>
</comment>
<dbReference type="SMART" id="SM00931">
    <property type="entry name" value="NOSIC"/>
    <property type="match status" value="1"/>
</dbReference>
<dbReference type="RefSeq" id="XP_069228364.1">
    <property type="nucleotide sequence ID" value="XM_069374482.1"/>
</dbReference>
<feature type="compositionally biased region" description="Basic residues" evidence="9">
    <location>
        <begin position="412"/>
        <end position="422"/>
    </location>
</feature>
<keyword evidence="5" id="KW-0694">RNA-binding</keyword>
<dbReference type="GO" id="GO:0005687">
    <property type="term" value="C:U4 snRNP"/>
    <property type="evidence" value="ECO:0007669"/>
    <property type="project" value="TreeGrafter"/>
</dbReference>
<dbReference type="InterPro" id="IPR027105">
    <property type="entry name" value="Prp31"/>
</dbReference>
<comment type="subcellular location">
    <subcellularLocation>
        <location evidence="1">Nucleus</location>
    </subcellularLocation>
</comment>
<dbReference type="SUPFAM" id="SSF89124">
    <property type="entry name" value="Nop domain"/>
    <property type="match status" value="1"/>
</dbReference>
<dbReference type="InterPro" id="IPR002687">
    <property type="entry name" value="Nop_dom"/>
</dbReference>
<dbReference type="GeneID" id="96007320"/>
<evidence type="ECO:0000259" key="10">
    <source>
        <dbReference type="PROSITE" id="PS51358"/>
    </source>
</evidence>
<feature type="region of interest" description="Disordered" evidence="9">
    <location>
        <begin position="392"/>
        <end position="427"/>
    </location>
</feature>
<evidence type="ECO:0000256" key="6">
    <source>
        <dbReference type="ARBA" id="ARBA00023187"/>
    </source>
</evidence>
<dbReference type="PANTHER" id="PTHR13904">
    <property type="entry name" value="PRE-MRNA SPLICING FACTOR PRP31"/>
    <property type="match status" value="1"/>
</dbReference>
<dbReference type="GO" id="GO:0046540">
    <property type="term" value="C:U4/U6 x U5 tri-snRNP complex"/>
    <property type="evidence" value="ECO:0007669"/>
    <property type="project" value="InterPro"/>
</dbReference>
<dbReference type="InterPro" id="IPR019175">
    <property type="entry name" value="Prp31_C"/>
</dbReference>
<dbReference type="InterPro" id="IPR036070">
    <property type="entry name" value="Nop_dom_sf"/>
</dbReference>
<accession>A0AB34KPV4</accession>
<evidence type="ECO:0000256" key="5">
    <source>
        <dbReference type="ARBA" id="ARBA00022884"/>
    </source>
</evidence>
<comment type="caution">
    <text evidence="11">The sequence shown here is derived from an EMBL/GenBank/DDBJ whole genome shotgun (WGS) entry which is preliminary data.</text>
</comment>
<dbReference type="Pfam" id="PF09785">
    <property type="entry name" value="Prp31_C"/>
    <property type="match status" value="1"/>
</dbReference>
<evidence type="ECO:0000256" key="3">
    <source>
        <dbReference type="ARBA" id="ARBA00022664"/>
    </source>
</evidence>
<evidence type="ECO:0000313" key="12">
    <source>
        <dbReference type="Proteomes" id="UP000803884"/>
    </source>
</evidence>
<evidence type="ECO:0000256" key="2">
    <source>
        <dbReference type="ARBA" id="ARBA00005572"/>
    </source>
</evidence>
<feature type="compositionally biased region" description="Acidic residues" evidence="9">
    <location>
        <begin position="8"/>
        <end position="23"/>
    </location>
</feature>
<dbReference type="PROSITE" id="PS51358">
    <property type="entry name" value="NOP"/>
    <property type="match status" value="1"/>
</dbReference>
<keyword evidence="8" id="KW-0687">Ribonucleoprotein</keyword>
<dbReference type="InterPro" id="IPR012976">
    <property type="entry name" value="NOSIC"/>
</dbReference>
<organism evidence="11 12">
    <name type="scientific">Cladosporium halotolerans</name>
    <dbReference type="NCBI Taxonomy" id="1052096"/>
    <lineage>
        <taxon>Eukaryota</taxon>
        <taxon>Fungi</taxon>
        <taxon>Dikarya</taxon>
        <taxon>Ascomycota</taxon>
        <taxon>Pezizomycotina</taxon>
        <taxon>Dothideomycetes</taxon>
        <taxon>Dothideomycetidae</taxon>
        <taxon>Cladosporiales</taxon>
        <taxon>Cladosporiaceae</taxon>
        <taxon>Cladosporium</taxon>
    </lineage>
</organism>
<keyword evidence="12" id="KW-1185">Reference proteome</keyword>
<dbReference type="GO" id="GO:0071011">
    <property type="term" value="C:precatalytic spliceosome"/>
    <property type="evidence" value="ECO:0007669"/>
    <property type="project" value="TreeGrafter"/>
</dbReference>
<feature type="region of interest" description="Disordered" evidence="9">
    <location>
        <begin position="480"/>
        <end position="503"/>
    </location>
</feature>
<protein>
    <recommendedName>
        <fullName evidence="10">Nop domain-containing protein</fullName>
    </recommendedName>
</protein>
<evidence type="ECO:0000256" key="9">
    <source>
        <dbReference type="SAM" id="MobiDB-lite"/>
    </source>
</evidence>
<name>A0AB34KPV4_9PEZI</name>
<gene>
    <name evidence="11" type="ORF">WHR41_05877</name>
</gene>
<feature type="region of interest" description="Disordered" evidence="9">
    <location>
        <begin position="1"/>
        <end position="85"/>
    </location>
</feature>
<dbReference type="Gene3D" id="1.10.246.90">
    <property type="entry name" value="Nop domain"/>
    <property type="match status" value="1"/>
</dbReference>
<reference evidence="11 12" key="1">
    <citation type="journal article" date="2020" name="Microbiol. Resour. Announc.">
        <title>Draft Genome Sequence of a Cladosporium Species Isolated from the Mesophotic Ascidian Didemnum maculosum.</title>
        <authorList>
            <person name="Gioti A."/>
            <person name="Siaperas R."/>
            <person name="Nikolaivits E."/>
            <person name="Le Goff G."/>
            <person name="Ouazzani J."/>
            <person name="Kotoulas G."/>
            <person name="Topakas E."/>
        </authorList>
    </citation>
    <scope>NUCLEOTIDE SEQUENCE [LARGE SCALE GENOMIC DNA]</scope>
    <source>
        <strain evidence="11 12">TM138-S3</strain>
    </source>
</reference>
<keyword evidence="3" id="KW-0507">mRNA processing</keyword>
<evidence type="ECO:0000256" key="1">
    <source>
        <dbReference type="ARBA" id="ARBA00004123"/>
    </source>
</evidence>
<evidence type="ECO:0000256" key="8">
    <source>
        <dbReference type="ARBA" id="ARBA00023274"/>
    </source>
</evidence>
<evidence type="ECO:0000256" key="7">
    <source>
        <dbReference type="ARBA" id="ARBA00023242"/>
    </source>
</evidence>
<feature type="region of interest" description="Disordered" evidence="9">
    <location>
        <begin position="564"/>
        <end position="612"/>
    </location>
</feature>
<dbReference type="FunFam" id="1.10.287.4070:FF:000003">
    <property type="entry name" value="U4/U6 small nuclear ribonucleoprotein PRP31"/>
    <property type="match status" value="1"/>
</dbReference>
<evidence type="ECO:0000313" key="11">
    <source>
        <dbReference type="EMBL" id="KAL1585258.1"/>
    </source>
</evidence>
<keyword evidence="7" id="KW-0539">Nucleus</keyword>